<sequence>MINEQLVEGLGQAELLQSWSCPSEFQATLVLNSYESNCLRDWLSQRWLAKSLEQTCIFELEYSKLHVSRLMFANNVLDAKEKFELWLQAVLADRTKAAQSRG</sequence>
<organism evidence="1 2">
    <name type="scientific">Limnobacter profundi</name>
    <dbReference type="NCBI Taxonomy" id="2732163"/>
    <lineage>
        <taxon>Bacteria</taxon>
        <taxon>Pseudomonadati</taxon>
        <taxon>Pseudomonadota</taxon>
        <taxon>Betaproteobacteria</taxon>
        <taxon>Burkholderiales</taxon>
        <taxon>Burkholderiaceae</taxon>
        <taxon>Limnobacter</taxon>
    </lineage>
</organism>
<keyword evidence="2" id="KW-1185">Reference proteome</keyword>
<accession>A0ABX6N4Z5</accession>
<reference evidence="1 2" key="1">
    <citation type="submission" date="2020-05" db="EMBL/GenBank/DDBJ databases">
        <title>Compete genome of Limnobacter sp. SAORIC-580.</title>
        <authorList>
            <person name="Song J."/>
            <person name="Cho J.-C."/>
        </authorList>
    </citation>
    <scope>NUCLEOTIDE SEQUENCE [LARGE SCALE GENOMIC DNA]</scope>
    <source>
        <strain evidence="1 2">SAORIC-580</strain>
    </source>
</reference>
<name>A0ABX6N4Z5_9BURK</name>
<protein>
    <submittedName>
        <fullName evidence="1">Uncharacterized protein</fullName>
    </submittedName>
</protein>
<dbReference type="EMBL" id="CP053084">
    <property type="protein sequence ID" value="QJR29431.1"/>
    <property type="molecule type" value="Genomic_DNA"/>
</dbReference>
<evidence type="ECO:0000313" key="2">
    <source>
        <dbReference type="Proteomes" id="UP000501130"/>
    </source>
</evidence>
<gene>
    <name evidence="1" type="ORF">HKT17_06755</name>
</gene>
<proteinExistence type="predicted"/>
<evidence type="ECO:0000313" key="1">
    <source>
        <dbReference type="EMBL" id="QJR29431.1"/>
    </source>
</evidence>
<dbReference type="RefSeq" id="WP_171098808.1">
    <property type="nucleotide sequence ID" value="NZ_CP053084.1"/>
</dbReference>
<dbReference type="Proteomes" id="UP000501130">
    <property type="component" value="Chromosome"/>
</dbReference>